<gene>
    <name evidence="2" type="ORF">HKT17_08440</name>
</gene>
<proteinExistence type="predicted"/>
<evidence type="ECO:0000313" key="2">
    <source>
        <dbReference type="EMBL" id="QJR29737.1"/>
    </source>
</evidence>
<sequence length="81" mass="9308">MKAAVCMNKSMDTLLIENDALCRQLAKLQARASELIQKRSAEVEQLTTVVEYLSAELHDREAMILFLRAKLQEFRKIAELQ</sequence>
<protein>
    <recommendedName>
        <fullName evidence="4">DUF904 domain-containing protein</fullName>
    </recommendedName>
</protein>
<name>A0ABX6N8P4_9BURK</name>
<dbReference type="EMBL" id="CP053084">
    <property type="protein sequence ID" value="QJR29737.1"/>
    <property type="molecule type" value="Genomic_DNA"/>
</dbReference>
<reference evidence="2 3" key="1">
    <citation type="submission" date="2020-05" db="EMBL/GenBank/DDBJ databases">
        <title>Compete genome of Limnobacter sp. SAORIC-580.</title>
        <authorList>
            <person name="Song J."/>
            <person name="Cho J.-C."/>
        </authorList>
    </citation>
    <scope>NUCLEOTIDE SEQUENCE [LARGE SCALE GENOMIC DNA]</scope>
    <source>
        <strain evidence="2 3">SAORIC-580</strain>
    </source>
</reference>
<accession>A0ABX6N8P4</accession>
<evidence type="ECO:0000256" key="1">
    <source>
        <dbReference type="SAM" id="Coils"/>
    </source>
</evidence>
<keyword evidence="1" id="KW-0175">Coiled coil</keyword>
<feature type="coiled-coil region" evidence="1">
    <location>
        <begin position="11"/>
        <end position="45"/>
    </location>
</feature>
<dbReference type="Proteomes" id="UP000501130">
    <property type="component" value="Chromosome"/>
</dbReference>
<keyword evidence="3" id="KW-1185">Reference proteome</keyword>
<evidence type="ECO:0000313" key="3">
    <source>
        <dbReference type="Proteomes" id="UP000501130"/>
    </source>
</evidence>
<dbReference type="RefSeq" id="WP_105029219.1">
    <property type="nucleotide sequence ID" value="NZ_CP053084.1"/>
</dbReference>
<organism evidence="2 3">
    <name type="scientific">Limnobacter profundi</name>
    <dbReference type="NCBI Taxonomy" id="2732163"/>
    <lineage>
        <taxon>Bacteria</taxon>
        <taxon>Pseudomonadati</taxon>
        <taxon>Pseudomonadota</taxon>
        <taxon>Betaproteobacteria</taxon>
        <taxon>Burkholderiales</taxon>
        <taxon>Burkholderiaceae</taxon>
        <taxon>Limnobacter</taxon>
    </lineage>
</organism>
<evidence type="ECO:0008006" key="4">
    <source>
        <dbReference type="Google" id="ProtNLM"/>
    </source>
</evidence>